<gene>
    <name evidence="2" type="ORF">MTR_0430s0040</name>
</gene>
<keyword evidence="4" id="KW-1185">Reference proteome</keyword>
<dbReference type="AlphaFoldDB" id="A0A072TFF8"/>
<reference evidence="2 4" key="2">
    <citation type="journal article" date="2014" name="BMC Genomics">
        <title>An improved genome release (version Mt4.0) for the model legume Medicago truncatula.</title>
        <authorList>
            <person name="Tang H."/>
            <person name="Krishnakumar V."/>
            <person name="Bidwell S."/>
            <person name="Rosen B."/>
            <person name="Chan A."/>
            <person name="Zhou S."/>
            <person name="Gentzbittel L."/>
            <person name="Childs K.L."/>
            <person name="Yandell M."/>
            <person name="Gundlach H."/>
            <person name="Mayer K.F."/>
            <person name="Schwartz D.C."/>
            <person name="Town C.D."/>
        </authorList>
    </citation>
    <scope>GENOME REANNOTATION</scope>
    <source>
        <strain evidence="2">A17</strain>
        <strain evidence="3 4">cv. Jemalong A17</strain>
    </source>
</reference>
<feature type="compositionally biased region" description="Basic and acidic residues" evidence="1">
    <location>
        <begin position="57"/>
        <end position="76"/>
    </location>
</feature>
<evidence type="ECO:0000256" key="1">
    <source>
        <dbReference type="SAM" id="MobiDB-lite"/>
    </source>
</evidence>
<evidence type="ECO:0000313" key="3">
    <source>
        <dbReference type="EnsemblPlants" id="KEH15931"/>
    </source>
</evidence>
<feature type="compositionally biased region" description="Low complexity" evidence="1">
    <location>
        <begin position="124"/>
        <end position="138"/>
    </location>
</feature>
<accession>A0A072TFF8</accession>
<dbReference type="Proteomes" id="UP000002051">
    <property type="component" value="Unassembled WGS sequence"/>
</dbReference>
<proteinExistence type="predicted"/>
<dbReference type="EnsemblPlants" id="KEH15931">
    <property type="protein sequence ID" value="KEH15931"/>
    <property type="gene ID" value="MTR_0430s0040"/>
</dbReference>
<name>A0A072TFF8_MEDTR</name>
<reference evidence="2 4" key="1">
    <citation type="journal article" date="2011" name="Nature">
        <title>The Medicago genome provides insight into the evolution of rhizobial symbioses.</title>
        <authorList>
            <person name="Young N.D."/>
            <person name="Debelle F."/>
            <person name="Oldroyd G.E."/>
            <person name="Geurts R."/>
            <person name="Cannon S.B."/>
            <person name="Udvardi M.K."/>
            <person name="Benedito V.A."/>
            <person name="Mayer K.F."/>
            <person name="Gouzy J."/>
            <person name="Schoof H."/>
            <person name="Van de Peer Y."/>
            <person name="Proost S."/>
            <person name="Cook D.R."/>
            <person name="Meyers B.C."/>
            <person name="Spannagl M."/>
            <person name="Cheung F."/>
            <person name="De Mita S."/>
            <person name="Krishnakumar V."/>
            <person name="Gundlach H."/>
            <person name="Zhou S."/>
            <person name="Mudge J."/>
            <person name="Bharti A.K."/>
            <person name="Murray J.D."/>
            <person name="Naoumkina M.A."/>
            <person name="Rosen B."/>
            <person name="Silverstein K.A."/>
            <person name="Tang H."/>
            <person name="Rombauts S."/>
            <person name="Zhao P.X."/>
            <person name="Zhou P."/>
            <person name="Barbe V."/>
            <person name="Bardou P."/>
            <person name="Bechner M."/>
            <person name="Bellec A."/>
            <person name="Berger A."/>
            <person name="Berges H."/>
            <person name="Bidwell S."/>
            <person name="Bisseling T."/>
            <person name="Choisne N."/>
            <person name="Couloux A."/>
            <person name="Denny R."/>
            <person name="Deshpande S."/>
            <person name="Dai X."/>
            <person name="Doyle J.J."/>
            <person name="Dudez A.M."/>
            <person name="Farmer A.D."/>
            <person name="Fouteau S."/>
            <person name="Franken C."/>
            <person name="Gibelin C."/>
            <person name="Gish J."/>
            <person name="Goldstein S."/>
            <person name="Gonzalez A.J."/>
            <person name="Green P.J."/>
            <person name="Hallab A."/>
            <person name="Hartog M."/>
            <person name="Hua A."/>
            <person name="Humphray S.J."/>
            <person name="Jeong D.H."/>
            <person name="Jing Y."/>
            <person name="Jocker A."/>
            <person name="Kenton S.M."/>
            <person name="Kim D.J."/>
            <person name="Klee K."/>
            <person name="Lai H."/>
            <person name="Lang C."/>
            <person name="Lin S."/>
            <person name="Macmil S.L."/>
            <person name="Magdelenat G."/>
            <person name="Matthews L."/>
            <person name="McCorrison J."/>
            <person name="Monaghan E.L."/>
            <person name="Mun J.H."/>
            <person name="Najar F.Z."/>
            <person name="Nicholson C."/>
            <person name="Noirot C."/>
            <person name="O'Bleness M."/>
            <person name="Paule C.R."/>
            <person name="Poulain J."/>
            <person name="Prion F."/>
            <person name="Qin B."/>
            <person name="Qu C."/>
            <person name="Retzel E.F."/>
            <person name="Riddle C."/>
            <person name="Sallet E."/>
            <person name="Samain S."/>
            <person name="Samson N."/>
            <person name="Sanders I."/>
            <person name="Saurat O."/>
            <person name="Scarpelli C."/>
            <person name="Schiex T."/>
            <person name="Segurens B."/>
            <person name="Severin A.J."/>
            <person name="Sherrier D.J."/>
            <person name="Shi R."/>
            <person name="Sims S."/>
            <person name="Singer S.R."/>
            <person name="Sinharoy S."/>
            <person name="Sterck L."/>
            <person name="Viollet A."/>
            <person name="Wang B.B."/>
            <person name="Wang K."/>
            <person name="Wang M."/>
            <person name="Wang X."/>
            <person name="Warfsmann J."/>
            <person name="Weissenbach J."/>
            <person name="White D.D."/>
            <person name="White J.D."/>
            <person name="Wiley G.B."/>
            <person name="Wincker P."/>
            <person name="Xing Y."/>
            <person name="Yang L."/>
            <person name="Yao Z."/>
            <person name="Ying F."/>
            <person name="Zhai J."/>
            <person name="Zhou L."/>
            <person name="Zuber A."/>
            <person name="Denarie J."/>
            <person name="Dixon R.A."/>
            <person name="May G.D."/>
            <person name="Schwartz D.C."/>
            <person name="Rogers J."/>
            <person name="Quetier F."/>
            <person name="Town C.D."/>
            <person name="Roe B.A."/>
        </authorList>
    </citation>
    <scope>NUCLEOTIDE SEQUENCE [LARGE SCALE GENOMIC DNA]</scope>
    <source>
        <strain evidence="2">A17</strain>
        <strain evidence="3 4">cv. Jemalong A17</strain>
    </source>
</reference>
<sequence>MEQSLKLKNLYLTNDPNTYLGTIISFEKLSMEEVKINRVPTKNNIVDPLAKTLTQQKDGHTKSMDTELPRILEEEKTNKEYPYESFRISTSQEELVKSIPFIGDTITSHYNCNNHHDATDAIIPPTSSTQPVVTPQFP</sequence>
<feature type="region of interest" description="Disordered" evidence="1">
    <location>
        <begin position="118"/>
        <end position="138"/>
    </location>
</feature>
<dbReference type="EMBL" id="KL403155">
    <property type="protein sequence ID" value="KEH15931.1"/>
    <property type="molecule type" value="Genomic_DNA"/>
</dbReference>
<dbReference type="HOGENOM" id="CLU_1858247_0_0_1"/>
<feature type="region of interest" description="Disordered" evidence="1">
    <location>
        <begin position="54"/>
        <end position="76"/>
    </location>
</feature>
<evidence type="ECO:0000313" key="2">
    <source>
        <dbReference type="EMBL" id="KEH15931.1"/>
    </source>
</evidence>
<organism evidence="2 4">
    <name type="scientific">Medicago truncatula</name>
    <name type="common">Barrel medic</name>
    <name type="synonym">Medicago tribuloides</name>
    <dbReference type="NCBI Taxonomy" id="3880"/>
    <lineage>
        <taxon>Eukaryota</taxon>
        <taxon>Viridiplantae</taxon>
        <taxon>Streptophyta</taxon>
        <taxon>Embryophyta</taxon>
        <taxon>Tracheophyta</taxon>
        <taxon>Spermatophyta</taxon>
        <taxon>Magnoliopsida</taxon>
        <taxon>eudicotyledons</taxon>
        <taxon>Gunneridae</taxon>
        <taxon>Pentapetalae</taxon>
        <taxon>rosids</taxon>
        <taxon>fabids</taxon>
        <taxon>Fabales</taxon>
        <taxon>Fabaceae</taxon>
        <taxon>Papilionoideae</taxon>
        <taxon>50 kb inversion clade</taxon>
        <taxon>NPAAA clade</taxon>
        <taxon>Hologalegina</taxon>
        <taxon>IRL clade</taxon>
        <taxon>Trifolieae</taxon>
        <taxon>Medicago</taxon>
    </lineage>
</organism>
<evidence type="ECO:0000313" key="4">
    <source>
        <dbReference type="Proteomes" id="UP000002051"/>
    </source>
</evidence>
<reference evidence="3" key="3">
    <citation type="submission" date="2015-06" db="UniProtKB">
        <authorList>
            <consortium name="EnsemblPlants"/>
        </authorList>
    </citation>
    <scope>IDENTIFICATION</scope>
    <source>
        <strain evidence="3">cv. Jemalong A17</strain>
    </source>
</reference>
<protein>
    <submittedName>
        <fullName evidence="2 3">Uncharacterized protein</fullName>
    </submittedName>
</protein>